<feature type="region of interest" description="Disordered" evidence="9">
    <location>
        <begin position="431"/>
        <end position="455"/>
    </location>
</feature>
<dbReference type="InterPro" id="IPR033454">
    <property type="entry name" value="RecG_wedge"/>
</dbReference>
<evidence type="ECO:0000256" key="4">
    <source>
        <dbReference type="ARBA" id="ARBA00022806"/>
    </source>
</evidence>
<evidence type="ECO:0000259" key="10">
    <source>
        <dbReference type="PROSITE" id="PS51192"/>
    </source>
</evidence>
<keyword evidence="5" id="KW-0067">ATP-binding</keyword>
<keyword evidence="1" id="KW-0547">Nucleotide-binding</keyword>
<dbReference type="Pfam" id="PF00270">
    <property type="entry name" value="DEAD"/>
    <property type="match status" value="1"/>
</dbReference>
<dbReference type="InterPro" id="IPR027417">
    <property type="entry name" value="P-loop_NTPase"/>
</dbReference>
<dbReference type="EMBL" id="JBGUBD010000002">
    <property type="protein sequence ID" value="MFA9477408.1"/>
    <property type="molecule type" value="Genomic_DNA"/>
</dbReference>
<protein>
    <recommendedName>
        <fullName evidence="8">Probable DNA 3'-5' helicase RecG</fullName>
    </recommendedName>
</protein>
<dbReference type="RefSeq" id="WP_425344333.1">
    <property type="nucleotide sequence ID" value="NZ_JBGUBD010000002.1"/>
</dbReference>
<name>A0ABV4U3D2_9BACT</name>
<dbReference type="InterPro" id="IPR014001">
    <property type="entry name" value="Helicase_ATP-bd"/>
</dbReference>
<dbReference type="SMART" id="SM00487">
    <property type="entry name" value="DEXDc"/>
    <property type="match status" value="1"/>
</dbReference>
<dbReference type="Pfam" id="PF19833">
    <property type="entry name" value="RecG_dom3_C"/>
    <property type="match status" value="1"/>
</dbReference>
<evidence type="ECO:0000256" key="2">
    <source>
        <dbReference type="ARBA" id="ARBA00022763"/>
    </source>
</evidence>
<keyword evidence="2" id="KW-0227">DNA damage</keyword>
<evidence type="ECO:0000256" key="9">
    <source>
        <dbReference type="SAM" id="MobiDB-lite"/>
    </source>
</evidence>
<proteinExistence type="predicted"/>
<dbReference type="Pfam" id="PF17191">
    <property type="entry name" value="RecG_wedge"/>
    <property type="match status" value="1"/>
</dbReference>
<dbReference type="PROSITE" id="PS51192">
    <property type="entry name" value="HELICASE_ATP_BIND_1"/>
    <property type="match status" value="1"/>
</dbReference>
<evidence type="ECO:0000256" key="6">
    <source>
        <dbReference type="ARBA" id="ARBA00023125"/>
    </source>
</evidence>
<dbReference type="PROSITE" id="PS51194">
    <property type="entry name" value="HELICASE_CTER"/>
    <property type="match status" value="1"/>
</dbReference>
<evidence type="ECO:0000256" key="8">
    <source>
        <dbReference type="ARBA" id="ARBA00049819"/>
    </source>
</evidence>
<dbReference type="InterPro" id="IPR012340">
    <property type="entry name" value="NA-bd_OB-fold"/>
</dbReference>
<feature type="domain" description="Helicase C-terminal" evidence="11">
    <location>
        <begin position="507"/>
        <end position="677"/>
    </location>
</feature>
<accession>A0ABV4U3D2</accession>
<gene>
    <name evidence="12" type="ORF">ACERK3_03770</name>
</gene>
<feature type="compositionally biased region" description="Polar residues" evidence="9">
    <location>
        <begin position="440"/>
        <end position="450"/>
    </location>
</feature>
<reference evidence="12 13" key="1">
    <citation type="submission" date="2024-08" db="EMBL/GenBank/DDBJ databases">
        <title>Whole-genome sequencing of halo(alkali)philic microorganisms from hypersaline lakes.</title>
        <authorList>
            <person name="Sorokin D.Y."/>
            <person name="Merkel A.Y."/>
            <person name="Messina E."/>
            <person name="Yakimov M."/>
        </authorList>
    </citation>
    <scope>NUCLEOTIDE SEQUENCE [LARGE SCALE GENOMIC DNA]</scope>
    <source>
        <strain evidence="12 13">AB-hyl4</strain>
    </source>
</reference>
<sequence>MADASTDNSASDLRLTSPVRDITGVGERRAALLRRLGINIVSDLLRHLPMRYEFEAAEDQIAQLPVEGVGMTRGTIEATRFVPGYGRGGRGKGRFEATLADPNGRLKLTWFSGGHLRRRIMAGMHLRVQGKVTRFGDYLQMVNPKWEPLEELDTTPAEDERLRPVYPATEDLPSTAIEQIVRDVLPSVIDQVRDPIPIDLLQHHNMPSLADAFRMSHMPEHEEQWKAARRRLAYNELLLLQLGIAMKRAHVREHLAAPVLKHNDAIDQHIRQRFPFPLTRAQDKVVHEIVGDLGETRPMNRLLQGDVGSGKTVVALYAMLMAVSERKQAALMAPTELLAEQHHLSITNMLDGANVRTALLTGSQPAPNSAERKALLEKIAAGELDILVGTHALLGGAVRFADLAVAVIDEQHRFGVHQRAALRRVSSSEFRVSSSDDAPASTTGTPPNSKLETRNSKLNVPHQLVMTATPIPRTLSLTIFGDLDVSLINELPPGRTPIVNRLVDPGKADDVYSYVRQRLERGEQAYVVVPAIDASGTETTAQLKTVREHAKLLEQRFFEGYEVAAVHGRLKRDTRERIMDRFRRGKIHVLVATTVIEVGVDVSNASVMVIEHAERFGLAQLHQLRGRVGRSSDGRRSLCVFIANPTTDDARKRLDAIANTNDGFRIAEMDLEIRGMGEFFGTRQSGLPPLRVARIPEDMDLLMLARRDAIAMIDADPDLAREGRAMLRRILLQQYGEALGLIDVG</sequence>
<keyword evidence="3" id="KW-0378">Hydrolase</keyword>
<dbReference type="SUPFAM" id="SSF50249">
    <property type="entry name" value="Nucleic acid-binding proteins"/>
    <property type="match status" value="1"/>
</dbReference>
<evidence type="ECO:0000256" key="3">
    <source>
        <dbReference type="ARBA" id="ARBA00022801"/>
    </source>
</evidence>
<dbReference type="Gene3D" id="2.40.50.140">
    <property type="entry name" value="Nucleic acid-binding proteins"/>
    <property type="match status" value="1"/>
</dbReference>
<feature type="domain" description="Helicase ATP-binding" evidence="10">
    <location>
        <begin position="292"/>
        <end position="488"/>
    </location>
</feature>
<dbReference type="InterPro" id="IPR001650">
    <property type="entry name" value="Helicase_C-like"/>
</dbReference>
<comment type="caution">
    <text evidence="12">The sequence shown here is derived from an EMBL/GenBank/DDBJ whole genome shotgun (WGS) entry which is preliminary data.</text>
</comment>
<dbReference type="GO" id="GO:0004386">
    <property type="term" value="F:helicase activity"/>
    <property type="evidence" value="ECO:0007669"/>
    <property type="project" value="UniProtKB-KW"/>
</dbReference>
<evidence type="ECO:0000256" key="5">
    <source>
        <dbReference type="ARBA" id="ARBA00022840"/>
    </source>
</evidence>
<dbReference type="SUPFAM" id="SSF52540">
    <property type="entry name" value="P-loop containing nucleoside triphosphate hydrolases"/>
    <property type="match status" value="2"/>
</dbReference>
<dbReference type="PANTHER" id="PTHR47964">
    <property type="entry name" value="ATP-DEPENDENT DNA HELICASE HOMOLOG RECG, CHLOROPLASTIC"/>
    <property type="match status" value="1"/>
</dbReference>
<dbReference type="PANTHER" id="PTHR47964:SF1">
    <property type="entry name" value="ATP-DEPENDENT DNA HELICASE HOMOLOG RECG, CHLOROPLASTIC"/>
    <property type="match status" value="1"/>
</dbReference>
<dbReference type="Gene3D" id="3.40.50.300">
    <property type="entry name" value="P-loop containing nucleotide triphosphate hydrolases"/>
    <property type="match status" value="2"/>
</dbReference>
<keyword evidence="4 12" id="KW-0347">Helicase</keyword>
<dbReference type="CDD" id="cd04488">
    <property type="entry name" value="RecG_wedge_OBF"/>
    <property type="match status" value="1"/>
</dbReference>
<evidence type="ECO:0000259" key="11">
    <source>
        <dbReference type="PROSITE" id="PS51194"/>
    </source>
</evidence>
<dbReference type="InterPro" id="IPR045562">
    <property type="entry name" value="RecG_dom3_C"/>
</dbReference>
<dbReference type="CDD" id="cd17992">
    <property type="entry name" value="DEXHc_RecG"/>
    <property type="match status" value="1"/>
</dbReference>
<dbReference type="InterPro" id="IPR047112">
    <property type="entry name" value="RecG/Mfd"/>
</dbReference>
<evidence type="ECO:0000313" key="13">
    <source>
        <dbReference type="Proteomes" id="UP001575105"/>
    </source>
</evidence>
<dbReference type="SMART" id="SM00490">
    <property type="entry name" value="HELICc"/>
    <property type="match status" value="1"/>
</dbReference>
<keyword evidence="13" id="KW-1185">Reference proteome</keyword>
<dbReference type="InterPro" id="IPR011545">
    <property type="entry name" value="DEAD/DEAH_box_helicase_dom"/>
</dbReference>
<evidence type="ECO:0000313" key="12">
    <source>
        <dbReference type="EMBL" id="MFA9477408.1"/>
    </source>
</evidence>
<dbReference type="Proteomes" id="UP001575105">
    <property type="component" value="Unassembled WGS sequence"/>
</dbReference>
<dbReference type="Pfam" id="PF00271">
    <property type="entry name" value="Helicase_C"/>
    <property type="match status" value="1"/>
</dbReference>
<keyword evidence="6" id="KW-0238">DNA-binding</keyword>
<evidence type="ECO:0000256" key="7">
    <source>
        <dbReference type="ARBA" id="ARBA00023204"/>
    </source>
</evidence>
<organism evidence="12 13">
    <name type="scientific">Natronomicrosphaera hydrolytica</name>
    <dbReference type="NCBI Taxonomy" id="3242702"/>
    <lineage>
        <taxon>Bacteria</taxon>
        <taxon>Pseudomonadati</taxon>
        <taxon>Planctomycetota</taxon>
        <taxon>Phycisphaerae</taxon>
        <taxon>Phycisphaerales</taxon>
        <taxon>Phycisphaeraceae</taxon>
        <taxon>Natronomicrosphaera</taxon>
    </lineage>
</organism>
<keyword evidence="7" id="KW-0234">DNA repair</keyword>
<evidence type="ECO:0000256" key="1">
    <source>
        <dbReference type="ARBA" id="ARBA00022741"/>
    </source>
</evidence>